<reference evidence="3" key="1">
    <citation type="journal article" date="2021" name="PeerJ">
        <title>Extensive microbial diversity within the chicken gut microbiome revealed by metagenomics and culture.</title>
        <authorList>
            <person name="Gilroy R."/>
            <person name="Ravi A."/>
            <person name="Getino M."/>
            <person name="Pursley I."/>
            <person name="Horton D.L."/>
            <person name="Alikhan N.F."/>
            <person name="Baker D."/>
            <person name="Gharbi K."/>
            <person name="Hall N."/>
            <person name="Watson M."/>
            <person name="Adriaenssens E.M."/>
            <person name="Foster-Nyarko E."/>
            <person name="Jarju S."/>
            <person name="Secka A."/>
            <person name="Antonio M."/>
            <person name="Oren A."/>
            <person name="Chaudhuri R.R."/>
            <person name="La Ragione R."/>
            <person name="Hildebrand F."/>
            <person name="Pallen M.J."/>
        </authorList>
    </citation>
    <scope>NUCLEOTIDE SEQUENCE</scope>
    <source>
        <strain evidence="3">ChiW7-2402</strain>
    </source>
</reference>
<feature type="binding site" evidence="2">
    <location>
        <begin position="7"/>
        <end position="20"/>
    </location>
    <ligand>
        <name>ATP</name>
        <dbReference type="ChEBI" id="CHEBI:30616"/>
    </ligand>
</feature>
<dbReference type="EMBL" id="DXBB01000051">
    <property type="protein sequence ID" value="HIZ72574.1"/>
    <property type="molecule type" value="Genomic_DNA"/>
</dbReference>
<dbReference type="InterPro" id="IPR008513">
    <property type="entry name" value="tRNA(Met)_cyd_acetate_ligase"/>
</dbReference>
<evidence type="ECO:0000313" key="4">
    <source>
        <dbReference type="Proteomes" id="UP000824102"/>
    </source>
</evidence>
<dbReference type="HAMAP" id="MF_01539">
    <property type="entry name" value="TmcAL"/>
    <property type="match status" value="1"/>
</dbReference>
<evidence type="ECO:0000256" key="1">
    <source>
        <dbReference type="ARBA" id="ARBA00022694"/>
    </source>
</evidence>
<dbReference type="InterPro" id="IPR014729">
    <property type="entry name" value="Rossmann-like_a/b/a_fold"/>
</dbReference>
<comment type="similarity">
    <text evidence="2">Belongs to the TmcAL family.</text>
</comment>
<comment type="subcellular location">
    <subcellularLocation>
        <location evidence="2">Cytoplasm</location>
    </subcellularLocation>
</comment>
<evidence type="ECO:0000313" key="3">
    <source>
        <dbReference type="EMBL" id="HIZ72574.1"/>
    </source>
</evidence>
<keyword evidence="2" id="KW-0436">Ligase</keyword>
<protein>
    <recommendedName>
        <fullName evidence="2">tRNA(Met) cytidine acetate ligase</fullName>
        <ecNumber evidence="2">6.3.4.-</ecNumber>
    </recommendedName>
</protein>
<name>A0A9D2G3S9_9FIRM</name>
<accession>A0A9D2G3S9</accession>
<dbReference type="PANTHER" id="PTHR37825:SF1">
    <property type="entry name" value="TRNA(MET) CYTIDINE ACETATE LIGASE"/>
    <property type="match status" value="1"/>
</dbReference>
<keyword evidence="2" id="KW-0067">ATP-binding</keyword>
<keyword evidence="2" id="KW-0820">tRNA-binding</keyword>
<keyword evidence="2" id="KW-0547">Nucleotide-binding</keyword>
<keyword evidence="1 2" id="KW-0819">tRNA processing</keyword>
<reference evidence="3" key="2">
    <citation type="submission" date="2021-04" db="EMBL/GenBank/DDBJ databases">
        <authorList>
            <person name="Gilroy R."/>
        </authorList>
    </citation>
    <scope>NUCLEOTIDE SEQUENCE</scope>
    <source>
        <strain evidence="3">ChiW7-2402</strain>
    </source>
</reference>
<keyword evidence="2" id="KW-0694">RNA-binding</keyword>
<dbReference type="GO" id="GO:0006400">
    <property type="term" value="P:tRNA modification"/>
    <property type="evidence" value="ECO:0007669"/>
    <property type="project" value="UniProtKB-UniRule"/>
</dbReference>
<dbReference type="Gene3D" id="3.40.50.620">
    <property type="entry name" value="HUPs"/>
    <property type="match status" value="1"/>
</dbReference>
<dbReference type="SUPFAM" id="SSF52374">
    <property type="entry name" value="Nucleotidylyl transferase"/>
    <property type="match status" value="1"/>
</dbReference>
<evidence type="ECO:0000256" key="2">
    <source>
        <dbReference type="HAMAP-Rule" id="MF_01539"/>
    </source>
</evidence>
<organism evidence="3 4">
    <name type="scientific">Candidatus Gallimonas intestinavium</name>
    <dbReference type="NCBI Taxonomy" id="2838603"/>
    <lineage>
        <taxon>Bacteria</taxon>
        <taxon>Bacillati</taxon>
        <taxon>Bacillota</taxon>
        <taxon>Clostridia</taxon>
        <taxon>Candidatus Gallimonas</taxon>
    </lineage>
</organism>
<feature type="binding site" evidence="2">
    <location>
        <position position="163"/>
    </location>
    <ligand>
        <name>ATP</name>
        <dbReference type="ChEBI" id="CHEBI:30616"/>
    </ligand>
</feature>
<dbReference type="GO" id="GO:0005737">
    <property type="term" value="C:cytoplasm"/>
    <property type="evidence" value="ECO:0007669"/>
    <property type="project" value="UniProtKB-SubCell"/>
</dbReference>
<sequence>MRIAAVVCEYNPFHNGHKYQLERIREESGCDKILCLMSGCFTQRGDMALFDKYTRARHAVENGADLVLELPTAFAAGSAEQFARGAVHILASIPAVKVLCFGSESGTKEDFLAAAGATLSEDRQFKALLKENMKDGTSYVKARTQAVLALHKEMDERLFTQPNNILGIEYCRALLQEGKGIEPLPLARVGGGFREEGLLKNFSSATAIRSAVARGEKKDRKLLKANVPQNVFAELARTEAGRTPYPEAAMCALLSASPEEVCRCPDCSEGLENRLRTMAKSNSGYEAVLEKCISKRYTRSRLKRIFLQNFLKIDRKDVRLYLENPLYYKVLAVKKNGAEGLLGALSQGSFRPLTRKSDVQGLKREALACFELDAHALELYNVLSHGNRNEFEMIQI</sequence>
<proteinExistence type="inferred from homology"/>
<feature type="binding site" evidence="2">
    <location>
        <position position="102"/>
    </location>
    <ligand>
        <name>ATP</name>
        <dbReference type="ChEBI" id="CHEBI:30616"/>
    </ligand>
</feature>
<dbReference type="GO" id="GO:0005524">
    <property type="term" value="F:ATP binding"/>
    <property type="evidence" value="ECO:0007669"/>
    <property type="project" value="UniProtKB-KW"/>
</dbReference>
<keyword evidence="2" id="KW-0963">Cytoplasm</keyword>
<feature type="binding site" evidence="2">
    <location>
        <position position="188"/>
    </location>
    <ligand>
        <name>ATP</name>
        <dbReference type="ChEBI" id="CHEBI:30616"/>
    </ligand>
</feature>
<dbReference type="PANTHER" id="PTHR37825">
    <property type="entry name" value="TRNA(MET) CYTIDINE ACETATE LIGASE"/>
    <property type="match status" value="1"/>
</dbReference>
<comment type="caution">
    <text evidence="2">Lacks conserved residue(s) required for the propagation of feature annotation.</text>
</comment>
<dbReference type="GO" id="GO:0000049">
    <property type="term" value="F:tRNA binding"/>
    <property type="evidence" value="ECO:0007669"/>
    <property type="project" value="UniProtKB-KW"/>
</dbReference>
<dbReference type="EC" id="6.3.4.-" evidence="2"/>
<dbReference type="AlphaFoldDB" id="A0A9D2G3S9"/>
<dbReference type="Proteomes" id="UP000824102">
    <property type="component" value="Unassembled WGS sequence"/>
</dbReference>
<comment type="catalytic activity">
    <reaction evidence="2">
        <text>cytidine(34) in elongator tRNA(Met) + acetate + ATP = N(4)-acetylcytidine(34) in elongator tRNA(Met) + AMP + diphosphate</text>
        <dbReference type="Rhea" id="RHEA:58144"/>
        <dbReference type="Rhea" id="RHEA-COMP:10693"/>
        <dbReference type="Rhea" id="RHEA-COMP:10694"/>
        <dbReference type="ChEBI" id="CHEBI:30089"/>
        <dbReference type="ChEBI" id="CHEBI:30616"/>
        <dbReference type="ChEBI" id="CHEBI:33019"/>
        <dbReference type="ChEBI" id="CHEBI:74900"/>
        <dbReference type="ChEBI" id="CHEBI:82748"/>
        <dbReference type="ChEBI" id="CHEBI:456215"/>
    </reaction>
</comment>
<dbReference type="GO" id="GO:0016879">
    <property type="term" value="F:ligase activity, forming carbon-nitrogen bonds"/>
    <property type="evidence" value="ECO:0007669"/>
    <property type="project" value="UniProtKB-UniRule"/>
</dbReference>
<comment type="caution">
    <text evidence="3">The sequence shown here is derived from an EMBL/GenBank/DDBJ whole genome shotgun (WGS) entry which is preliminary data.</text>
</comment>
<dbReference type="Pfam" id="PF05636">
    <property type="entry name" value="HIGH_NTase1"/>
    <property type="match status" value="1"/>
</dbReference>
<comment type="function">
    <text evidence="2">Catalyzes the formation of N(4)-acetylcytidine (ac(4)C) at the wobble position of elongator tRNA(Met), using acetate and ATP as substrates. First activates an acetate ion to form acetyladenylate (Ac-AMP) and then transfers the acetyl group to tRNA to form ac(4)C34.</text>
</comment>
<gene>
    <name evidence="2" type="primary">tmcAL</name>
    <name evidence="3" type="ORF">H9964_03210</name>
</gene>